<organism evidence="2 3">
    <name type="scientific">Acetobacterium bakii</name>
    <dbReference type="NCBI Taxonomy" id="52689"/>
    <lineage>
        <taxon>Bacteria</taxon>
        <taxon>Bacillati</taxon>
        <taxon>Bacillota</taxon>
        <taxon>Clostridia</taxon>
        <taxon>Eubacteriales</taxon>
        <taxon>Eubacteriaceae</taxon>
        <taxon>Acetobacterium</taxon>
    </lineage>
</organism>
<reference evidence="3" key="1">
    <citation type="submission" date="2015-07" db="EMBL/GenBank/DDBJ databases">
        <title>Draft genome sequence of Acetobacterium bakii DSM 8293, a potential psychrophilic chemical producer through syngas fermentation.</title>
        <authorList>
            <person name="Song Y."/>
            <person name="Hwang S."/>
            <person name="Cho B.-K."/>
        </authorList>
    </citation>
    <scope>NUCLEOTIDE SEQUENCE [LARGE SCALE GENOMIC DNA]</scope>
    <source>
        <strain evidence="3">DSM 8239</strain>
    </source>
</reference>
<dbReference type="Proteomes" id="UP000036873">
    <property type="component" value="Unassembled WGS sequence"/>
</dbReference>
<evidence type="ECO:0008006" key="4">
    <source>
        <dbReference type="Google" id="ProtNLM"/>
    </source>
</evidence>
<dbReference type="OrthoDB" id="573482at2"/>
<dbReference type="AlphaFoldDB" id="A0A0L6TZC5"/>
<name>A0A0L6TZC5_9FIRM</name>
<evidence type="ECO:0000313" key="2">
    <source>
        <dbReference type="EMBL" id="KNZ41603.1"/>
    </source>
</evidence>
<dbReference type="InterPro" id="IPR012347">
    <property type="entry name" value="Ferritin-like"/>
</dbReference>
<feature type="chain" id="PRO_5005567539" description="DUF2202 domain-containing protein" evidence="1">
    <location>
        <begin position="24"/>
        <end position="166"/>
    </location>
</feature>
<gene>
    <name evidence="2" type="ORF">AKG39_11515</name>
</gene>
<dbReference type="Gene3D" id="1.20.1260.10">
    <property type="match status" value="1"/>
</dbReference>
<dbReference type="InterPro" id="IPR009078">
    <property type="entry name" value="Ferritin-like_SF"/>
</dbReference>
<dbReference type="STRING" id="52689.AKG39_11515"/>
<keyword evidence="1" id="KW-0732">Signal</keyword>
<feature type="signal peptide" evidence="1">
    <location>
        <begin position="1"/>
        <end position="23"/>
    </location>
</feature>
<dbReference type="CDD" id="cd01048">
    <property type="entry name" value="Ferritin_like_AB2"/>
    <property type="match status" value="1"/>
</dbReference>
<dbReference type="RefSeq" id="WP_050740545.1">
    <property type="nucleotide sequence ID" value="NZ_LGYO01000027.1"/>
</dbReference>
<dbReference type="SUPFAM" id="SSF47240">
    <property type="entry name" value="Ferritin-like"/>
    <property type="match status" value="1"/>
</dbReference>
<keyword evidence="3" id="KW-1185">Reference proteome</keyword>
<dbReference type="EMBL" id="LGYO01000027">
    <property type="protein sequence ID" value="KNZ41603.1"/>
    <property type="molecule type" value="Genomic_DNA"/>
</dbReference>
<dbReference type="InterPro" id="IPR019243">
    <property type="entry name" value="DUF2202"/>
</dbReference>
<evidence type="ECO:0000256" key="1">
    <source>
        <dbReference type="SAM" id="SignalP"/>
    </source>
</evidence>
<sequence length="166" mass="18092">MKRLLTTVTLILTLFGTTGIAMAAETPYGSASALADESLTLNEMLTYAIQDEYAAEAEYSEILNIYGQVKPFSSIIKAETKHISSLIPLFETNGIAIPINDADSHVVLPGSLKESYVVGVEAEIKNIAMYDSFLEEDLPADVRTIFESLKAASESHLAAFQRKANR</sequence>
<evidence type="ECO:0000313" key="3">
    <source>
        <dbReference type="Proteomes" id="UP000036873"/>
    </source>
</evidence>
<comment type="caution">
    <text evidence="2">The sequence shown here is derived from an EMBL/GenBank/DDBJ whole genome shotgun (WGS) entry which is preliminary data.</text>
</comment>
<dbReference type="PATRIC" id="fig|52689.4.peg.1532"/>
<protein>
    <recommendedName>
        <fullName evidence="4">DUF2202 domain-containing protein</fullName>
    </recommendedName>
</protein>
<accession>A0A0L6TZC5</accession>
<proteinExistence type="predicted"/>